<proteinExistence type="predicted"/>
<accession>A0A0A9BD75</accession>
<name>A0A0A9BD75_ARUDO</name>
<reference evidence="1" key="2">
    <citation type="journal article" date="2015" name="Data Brief">
        <title>Shoot transcriptome of the giant reed, Arundo donax.</title>
        <authorList>
            <person name="Barrero R.A."/>
            <person name="Guerrero F.D."/>
            <person name="Moolhuijzen P."/>
            <person name="Goolsby J.A."/>
            <person name="Tidwell J."/>
            <person name="Bellgard S.E."/>
            <person name="Bellgard M.I."/>
        </authorList>
    </citation>
    <scope>NUCLEOTIDE SEQUENCE</scope>
    <source>
        <tissue evidence="1">Shoot tissue taken approximately 20 cm above the soil surface</tissue>
    </source>
</reference>
<evidence type="ECO:0000313" key="1">
    <source>
        <dbReference type="EMBL" id="JAD59160.1"/>
    </source>
</evidence>
<dbReference type="EMBL" id="GBRH01238735">
    <property type="protein sequence ID" value="JAD59160.1"/>
    <property type="molecule type" value="Transcribed_RNA"/>
</dbReference>
<dbReference type="AlphaFoldDB" id="A0A0A9BD75"/>
<reference evidence="1" key="1">
    <citation type="submission" date="2014-09" db="EMBL/GenBank/DDBJ databases">
        <authorList>
            <person name="Magalhaes I.L.F."/>
            <person name="Oliveira U."/>
            <person name="Santos F.R."/>
            <person name="Vidigal T.H.D.A."/>
            <person name="Brescovit A.D."/>
            <person name="Santos A.J."/>
        </authorList>
    </citation>
    <scope>NUCLEOTIDE SEQUENCE</scope>
    <source>
        <tissue evidence="1">Shoot tissue taken approximately 20 cm above the soil surface</tissue>
    </source>
</reference>
<organism evidence="1">
    <name type="scientific">Arundo donax</name>
    <name type="common">Giant reed</name>
    <name type="synonym">Donax arundinaceus</name>
    <dbReference type="NCBI Taxonomy" id="35708"/>
    <lineage>
        <taxon>Eukaryota</taxon>
        <taxon>Viridiplantae</taxon>
        <taxon>Streptophyta</taxon>
        <taxon>Embryophyta</taxon>
        <taxon>Tracheophyta</taxon>
        <taxon>Spermatophyta</taxon>
        <taxon>Magnoliopsida</taxon>
        <taxon>Liliopsida</taxon>
        <taxon>Poales</taxon>
        <taxon>Poaceae</taxon>
        <taxon>PACMAD clade</taxon>
        <taxon>Arundinoideae</taxon>
        <taxon>Arundineae</taxon>
        <taxon>Arundo</taxon>
    </lineage>
</organism>
<sequence>MWDTQVYSNRKNIIGASNLDLWEGSVKMTVNQ</sequence>
<protein>
    <submittedName>
        <fullName evidence="1">Uncharacterized protein</fullName>
    </submittedName>
</protein>